<protein>
    <submittedName>
        <fullName evidence="1">Uncharacterized protein</fullName>
    </submittedName>
</protein>
<sequence>MTSSRPRHRWLCHTRQATGRNRTINVLNASTPPNGRQGRAYVAVLVHAKSRCLIRSTVNNQAPESGLSQTRGYSNAFENTERSHCTACVCMKRG</sequence>
<evidence type="ECO:0000313" key="1">
    <source>
        <dbReference type="EMBL" id="RDB23121.1"/>
    </source>
</evidence>
<dbReference type="EMBL" id="LUEZ02000048">
    <property type="protein sequence ID" value="RDB23121.1"/>
    <property type="molecule type" value="Genomic_DNA"/>
</dbReference>
<evidence type="ECO:0000313" key="2">
    <source>
        <dbReference type="Proteomes" id="UP000076154"/>
    </source>
</evidence>
<dbReference type="InParanoid" id="A0A369JLM8"/>
<accession>A0A369JLM8</accession>
<gene>
    <name evidence="1" type="ORF">Hypma_009795</name>
</gene>
<comment type="caution">
    <text evidence="1">The sequence shown here is derived from an EMBL/GenBank/DDBJ whole genome shotgun (WGS) entry which is preliminary data.</text>
</comment>
<dbReference type="AlphaFoldDB" id="A0A369JLM8"/>
<dbReference type="Proteomes" id="UP000076154">
    <property type="component" value="Unassembled WGS sequence"/>
</dbReference>
<keyword evidence="2" id="KW-1185">Reference proteome</keyword>
<name>A0A369JLM8_HYPMA</name>
<reference evidence="1" key="1">
    <citation type="submission" date="2018-04" db="EMBL/GenBank/DDBJ databases">
        <title>Whole genome sequencing of Hypsizygus marmoreus.</title>
        <authorList>
            <person name="Choi I.-G."/>
            <person name="Min B."/>
            <person name="Kim J.-G."/>
            <person name="Kim S."/>
            <person name="Oh Y.-L."/>
            <person name="Kong W.-S."/>
            <person name="Park H."/>
            <person name="Jeong J."/>
            <person name="Song E.-S."/>
        </authorList>
    </citation>
    <scope>NUCLEOTIDE SEQUENCE [LARGE SCALE GENOMIC DNA]</scope>
    <source>
        <strain evidence="1">51987-8</strain>
    </source>
</reference>
<organism evidence="1 2">
    <name type="scientific">Hypsizygus marmoreus</name>
    <name type="common">White beech mushroom</name>
    <name type="synonym">Agaricus marmoreus</name>
    <dbReference type="NCBI Taxonomy" id="39966"/>
    <lineage>
        <taxon>Eukaryota</taxon>
        <taxon>Fungi</taxon>
        <taxon>Dikarya</taxon>
        <taxon>Basidiomycota</taxon>
        <taxon>Agaricomycotina</taxon>
        <taxon>Agaricomycetes</taxon>
        <taxon>Agaricomycetidae</taxon>
        <taxon>Agaricales</taxon>
        <taxon>Tricholomatineae</taxon>
        <taxon>Lyophyllaceae</taxon>
        <taxon>Hypsizygus</taxon>
    </lineage>
</organism>
<proteinExistence type="predicted"/>